<reference evidence="1" key="1">
    <citation type="submission" date="2014-09" db="EMBL/GenBank/DDBJ databases">
        <authorList>
            <person name="Magalhaes I.L.F."/>
            <person name="Oliveira U."/>
            <person name="Santos F.R."/>
            <person name="Vidigal T.H.D.A."/>
            <person name="Brescovit A.D."/>
            <person name="Santos A.J."/>
        </authorList>
    </citation>
    <scope>NUCLEOTIDE SEQUENCE</scope>
    <source>
        <tissue evidence="1">Shoot tissue taken approximately 20 cm above the soil surface</tissue>
    </source>
</reference>
<sequence>MCFTILKVCPILCSSNVLVPRFKNKFLEGTENKLLDYDHY</sequence>
<protein>
    <submittedName>
        <fullName evidence="1">Uncharacterized protein</fullName>
    </submittedName>
</protein>
<accession>A0A0A8Y5N6</accession>
<organism evidence="1">
    <name type="scientific">Arundo donax</name>
    <name type="common">Giant reed</name>
    <name type="synonym">Donax arundinaceus</name>
    <dbReference type="NCBI Taxonomy" id="35708"/>
    <lineage>
        <taxon>Eukaryota</taxon>
        <taxon>Viridiplantae</taxon>
        <taxon>Streptophyta</taxon>
        <taxon>Embryophyta</taxon>
        <taxon>Tracheophyta</taxon>
        <taxon>Spermatophyta</taxon>
        <taxon>Magnoliopsida</taxon>
        <taxon>Liliopsida</taxon>
        <taxon>Poales</taxon>
        <taxon>Poaceae</taxon>
        <taxon>PACMAD clade</taxon>
        <taxon>Arundinoideae</taxon>
        <taxon>Arundineae</taxon>
        <taxon>Arundo</taxon>
    </lineage>
</organism>
<dbReference type="AlphaFoldDB" id="A0A0A8Y5N6"/>
<evidence type="ECO:0000313" key="1">
    <source>
        <dbReference type="EMBL" id="JAD21316.1"/>
    </source>
</evidence>
<reference evidence="1" key="2">
    <citation type="journal article" date="2015" name="Data Brief">
        <title>Shoot transcriptome of the giant reed, Arundo donax.</title>
        <authorList>
            <person name="Barrero R.A."/>
            <person name="Guerrero F.D."/>
            <person name="Moolhuijzen P."/>
            <person name="Goolsby J.A."/>
            <person name="Tidwell J."/>
            <person name="Bellgard S.E."/>
            <person name="Bellgard M.I."/>
        </authorList>
    </citation>
    <scope>NUCLEOTIDE SEQUENCE</scope>
    <source>
        <tissue evidence="1">Shoot tissue taken approximately 20 cm above the soil surface</tissue>
    </source>
</reference>
<dbReference type="EMBL" id="GBRH01276579">
    <property type="protein sequence ID" value="JAD21316.1"/>
    <property type="molecule type" value="Transcribed_RNA"/>
</dbReference>
<name>A0A0A8Y5N6_ARUDO</name>
<proteinExistence type="predicted"/>